<dbReference type="PROSITE" id="PS00059">
    <property type="entry name" value="ADH_ZINC"/>
    <property type="match status" value="1"/>
</dbReference>
<organism evidence="10 11">
    <name type="scientific">Branchiostoma lanceolatum</name>
    <name type="common">Common lancelet</name>
    <name type="synonym">Amphioxus lanceolatum</name>
    <dbReference type="NCBI Taxonomy" id="7740"/>
    <lineage>
        <taxon>Eukaryota</taxon>
        <taxon>Metazoa</taxon>
        <taxon>Chordata</taxon>
        <taxon>Cephalochordata</taxon>
        <taxon>Leptocardii</taxon>
        <taxon>Amphioxiformes</taxon>
        <taxon>Branchiostomatidae</taxon>
        <taxon>Branchiostoma</taxon>
    </lineage>
</organism>
<name>A0A8J9ZQ71_BRALA</name>
<evidence type="ECO:0000313" key="10">
    <source>
        <dbReference type="EMBL" id="CAH1258868.1"/>
    </source>
</evidence>
<evidence type="ECO:0000256" key="7">
    <source>
        <dbReference type="SAM" id="MobiDB-lite"/>
    </source>
</evidence>
<feature type="region of interest" description="Disordered" evidence="7">
    <location>
        <begin position="397"/>
        <end position="419"/>
    </location>
</feature>
<evidence type="ECO:0000256" key="6">
    <source>
        <dbReference type="RuleBase" id="RU361277"/>
    </source>
</evidence>
<comment type="similarity">
    <text evidence="2 6">Belongs to the zinc-containing alcohol dehydrogenase family.</text>
</comment>
<evidence type="ECO:0000256" key="5">
    <source>
        <dbReference type="ARBA" id="ARBA00023002"/>
    </source>
</evidence>
<evidence type="ECO:0000256" key="1">
    <source>
        <dbReference type="ARBA" id="ARBA00001947"/>
    </source>
</evidence>
<keyword evidence="3 6" id="KW-0479">Metal-binding</keyword>
<evidence type="ECO:0000256" key="3">
    <source>
        <dbReference type="ARBA" id="ARBA00022723"/>
    </source>
</evidence>
<dbReference type="InterPro" id="IPR036291">
    <property type="entry name" value="NAD(P)-bd_dom_sf"/>
</dbReference>
<dbReference type="OrthoDB" id="1879366at2759"/>
<dbReference type="InterPro" id="IPR002328">
    <property type="entry name" value="ADH_Zn_CS"/>
</dbReference>
<feature type="region of interest" description="Disordered" evidence="7">
    <location>
        <begin position="433"/>
        <end position="455"/>
    </location>
</feature>
<dbReference type="PANTHER" id="PTHR42940:SF8">
    <property type="entry name" value="VACUOLAR PROTEIN SORTING-ASSOCIATED PROTEIN 11"/>
    <property type="match status" value="1"/>
</dbReference>
<dbReference type="Proteomes" id="UP000838412">
    <property type="component" value="Chromosome 3"/>
</dbReference>
<sequence length="455" mass="48206">MARRCMRLVEYGKPFELTKEEVPTAPKGGAVVKTEYAGVCHSDVHSLDGDFRTLVPMQTVLGHEIAGTVHDIGPGADFKVGDRVAVYFHGGCGGCSRCEVGETTACLKDIKHWTGINKDGGFSDFAIIPDAKLLVRVPDTVAMDTACLLPCSGLTAYNAVCKMLPTVQDFAKHSADCAVLLVGAGGLGLWGIQFAKQLLPAGVRVISADVDNEKLAAAKEAGCDEVLLWGKDVDDDTAVAAAKKACGSLGAVVAAIDFVNVPSTFGRIENILATGGMHVLVGLLGVGASGSVPLMMYVLGRHQMGSVLMGSLPQLKDLMALMAQGKVKPPPISHHPLDNVYDVLQDLKAGKPWATPGCNHCSRGLVHWQWTCPLAVDLSKDIALRLIQRSKERCYKVPLPSPARDNDSESSPDAGKRSGFGLIPLTAMLNVLTTPFRASQEDPPPQASSQHQQGP</sequence>
<keyword evidence="5" id="KW-0560">Oxidoreductase</keyword>
<evidence type="ECO:0000256" key="2">
    <source>
        <dbReference type="ARBA" id="ARBA00008072"/>
    </source>
</evidence>
<feature type="transmembrane region" description="Helical" evidence="8">
    <location>
        <begin position="277"/>
        <end position="299"/>
    </location>
</feature>
<feature type="domain" description="Enoyl reductase (ER)" evidence="9">
    <location>
        <begin position="12"/>
        <end position="352"/>
    </location>
</feature>
<dbReference type="Gene3D" id="3.90.180.10">
    <property type="entry name" value="Medium-chain alcohol dehydrogenases, catalytic domain"/>
    <property type="match status" value="1"/>
</dbReference>
<dbReference type="Pfam" id="PF08240">
    <property type="entry name" value="ADH_N"/>
    <property type="match status" value="1"/>
</dbReference>
<protein>
    <submittedName>
        <fullName evidence="10">ADH1C protein</fullName>
    </submittedName>
</protein>
<dbReference type="Gene3D" id="3.40.50.720">
    <property type="entry name" value="NAD(P)-binding Rossmann-like Domain"/>
    <property type="match status" value="1"/>
</dbReference>
<comment type="cofactor">
    <cofactor evidence="1 6">
        <name>Zn(2+)</name>
        <dbReference type="ChEBI" id="CHEBI:29105"/>
    </cofactor>
</comment>
<evidence type="ECO:0000256" key="8">
    <source>
        <dbReference type="SAM" id="Phobius"/>
    </source>
</evidence>
<dbReference type="SUPFAM" id="SSF51735">
    <property type="entry name" value="NAD(P)-binding Rossmann-fold domains"/>
    <property type="match status" value="1"/>
</dbReference>
<dbReference type="GO" id="GO:0008270">
    <property type="term" value="F:zinc ion binding"/>
    <property type="evidence" value="ECO:0007669"/>
    <property type="project" value="InterPro"/>
</dbReference>
<dbReference type="InterPro" id="IPR011032">
    <property type="entry name" value="GroES-like_sf"/>
</dbReference>
<dbReference type="InterPro" id="IPR013149">
    <property type="entry name" value="ADH-like_C"/>
</dbReference>
<evidence type="ECO:0000256" key="4">
    <source>
        <dbReference type="ARBA" id="ARBA00022833"/>
    </source>
</evidence>
<dbReference type="SUPFAM" id="SSF50129">
    <property type="entry name" value="GroES-like"/>
    <property type="match status" value="1"/>
</dbReference>
<dbReference type="FunFam" id="3.40.50.720:FF:000691">
    <property type="entry name" value="NAD-dependent alcohol dehydrogenase"/>
    <property type="match status" value="1"/>
</dbReference>
<dbReference type="EMBL" id="OV696688">
    <property type="protein sequence ID" value="CAH1258868.1"/>
    <property type="molecule type" value="Genomic_DNA"/>
</dbReference>
<dbReference type="InterPro" id="IPR020843">
    <property type="entry name" value="ER"/>
</dbReference>
<keyword evidence="11" id="KW-1185">Reference proteome</keyword>
<keyword evidence="8" id="KW-0472">Membrane</keyword>
<dbReference type="PANTHER" id="PTHR42940">
    <property type="entry name" value="ALCOHOL DEHYDROGENASE 1-RELATED"/>
    <property type="match status" value="1"/>
</dbReference>
<dbReference type="AlphaFoldDB" id="A0A8J9ZQ71"/>
<keyword evidence="4 6" id="KW-0862">Zinc</keyword>
<evidence type="ECO:0000313" key="11">
    <source>
        <dbReference type="Proteomes" id="UP000838412"/>
    </source>
</evidence>
<dbReference type="GO" id="GO:0005737">
    <property type="term" value="C:cytoplasm"/>
    <property type="evidence" value="ECO:0007669"/>
    <property type="project" value="TreeGrafter"/>
</dbReference>
<dbReference type="GO" id="GO:0004022">
    <property type="term" value="F:alcohol dehydrogenase (NAD+) activity"/>
    <property type="evidence" value="ECO:0007669"/>
    <property type="project" value="TreeGrafter"/>
</dbReference>
<dbReference type="Pfam" id="PF00107">
    <property type="entry name" value="ADH_zinc_N"/>
    <property type="match status" value="1"/>
</dbReference>
<dbReference type="InterPro" id="IPR013154">
    <property type="entry name" value="ADH-like_N"/>
</dbReference>
<reference evidence="10" key="1">
    <citation type="submission" date="2022-01" db="EMBL/GenBank/DDBJ databases">
        <authorList>
            <person name="Braso-Vives M."/>
        </authorList>
    </citation>
    <scope>NUCLEOTIDE SEQUENCE</scope>
</reference>
<keyword evidence="8" id="KW-0812">Transmembrane</keyword>
<proteinExistence type="inferred from homology"/>
<dbReference type="SMART" id="SM00829">
    <property type="entry name" value="PKS_ER"/>
    <property type="match status" value="1"/>
</dbReference>
<gene>
    <name evidence="10" type="primary">ADH1C</name>
    <name evidence="10" type="ORF">BLAG_LOCUS16299</name>
</gene>
<keyword evidence="8" id="KW-1133">Transmembrane helix</keyword>
<accession>A0A8J9ZQ71</accession>
<evidence type="ECO:0000259" key="9">
    <source>
        <dbReference type="SMART" id="SM00829"/>
    </source>
</evidence>